<protein>
    <submittedName>
        <fullName evidence="4">GNAT family N-acetyltransferase</fullName>
    </submittedName>
</protein>
<dbReference type="Gene3D" id="3.40.630.30">
    <property type="match status" value="1"/>
</dbReference>
<dbReference type="SUPFAM" id="SSF55729">
    <property type="entry name" value="Acyl-CoA N-acyltransferases (Nat)"/>
    <property type="match status" value="1"/>
</dbReference>
<reference evidence="4 5" key="1">
    <citation type="submission" date="2022-10" db="EMBL/GenBank/DDBJ databases">
        <title>Luteolibacter flavescens strain MCCC 1K03193, whole genome shotgun sequencing project.</title>
        <authorList>
            <person name="Zhao G."/>
            <person name="Shen L."/>
        </authorList>
    </citation>
    <scope>NUCLEOTIDE SEQUENCE [LARGE SCALE GENOMIC DNA]</scope>
    <source>
        <strain evidence="4 5">MCCC 1K03193</strain>
    </source>
</reference>
<evidence type="ECO:0000256" key="1">
    <source>
        <dbReference type="ARBA" id="ARBA00022679"/>
    </source>
</evidence>
<sequence length="301" mass="33173">MVVRPLNPGEVDAVAELIHRSTNDWYKKSLGREIFSGRPRDCRIFPETYESLDPGCGLVVELDGKLAGVCFYHPRETHVGVGIMAVAPEYARQGVARMLLDKVLAEAGTLPVRLVSSAMNLDSYSLYTRAGFGAVMAYQDMRIPSDAPLPPVPMTHGSVRPATTADLFPMVDLEENLAGIRRAKDLAHFIQNPGGHWRTMVYRDQSGKIDGWLTSVDHAGCRMIGPGVMADEHVALALLHAQLSVPRGGWPIFLVPTHESYMIAELYRWGARNVELHLMQVRGPYTQPTGLVMPSFLPESG</sequence>
<gene>
    <name evidence="4" type="ORF">OKA04_19790</name>
</gene>
<dbReference type="InterPro" id="IPR000182">
    <property type="entry name" value="GNAT_dom"/>
</dbReference>
<dbReference type="RefSeq" id="WP_264502946.1">
    <property type="nucleotide sequence ID" value="NZ_JAPDDS010000013.1"/>
</dbReference>
<evidence type="ECO:0000313" key="4">
    <source>
        <dbReference type="EMBL" id="MCW1886991.1"/>
    </source>
</evidence>
<dbReference type="PROSITE" id="PS51186">
    <property type="entry name" value="GNAT"/>
    <property type="match status" value="1"/>
</dbReference>
<evidence type="ECO:0000259" key="3">
    <source>
        <dbReference type="PROSITE" id="PS51186"/>
    </source>
</evidence>
<dbReference type="PANTHER" id="PTHR43877">
    <property type="entry name" value="AMINOALKYLPHOSPHONATE N-ACETYLTRANSFERASE-RELATED-RELATED"/>
    <property type="match status" value="1"/>
</dbReference>
<dbReference type="InterPro" id="IPR050832">
    <property type="entry name" value="Bact_Acetyltransf"/>
</dbReference>
<dbReference type="CDD" id="cd04301">
    <property type="entry name" value="NAT_SF"/>
    <property type="match status" value="1"/>
</dbReference>
<proteinExistence type="predicted"/>
<dbReference type="EMBL" id="JAPDDS010000013">
    <property type="protein sequence ID" value="MCW1886991.1"/>
    <property type="molecule type" value="Genomic_DNA"/>
</dbReference>
<accession>A0ABT3FTT1</accession>
<keyword evidence="1" id="KW-0808">Transferase</keyword>
<evidence type="ECO:0000313" key="5">
    <source>
        <dbReference type="Proteomes" id="UP001207930"/>
    </source>
</evidence>
<keyword evidence="2" id="KW-0012">Acyltransferase</keyword>
<comment type="caution">
    <text evidence="4">The sequence shown here is derived from an EMBL/GenBank/DDBJ whole genome shotgun (WGS) entry which is preliminary data.</text>
</comment>
<organism evidence="4 5">
    <name type="scientific">Luteolibacter flavescens</name>
    <dbReference type="NCBI Taxonomy" id="1859460"/>
    <lineage>
        <taxon>Bacteria</taxon>
        <taxon>Pseudomonadati</taxon>
        <taxon>Verrucomicrobiota</taxon>
        <taxon>Verrucomicrobiia</taxon>
        <taxon>Verrucomicrobiales</taxon>
        <taxon>Verrucomicrobiaceae</taxon>
        <taxon>Luteolibacter</taxon>
    </lineage>
</organism>
<evidence type="ECO:0000256" key="2">
    <source>
        <dbReference type="ARBA" id="ARBA00023315"/>
    </source>
</evidence>
<dbReference type="InterPro" id="IPR016181">
    <property type="entry name" value="Acyl_CoA_acyltransferase"/>
</dbReference>
<name>A0ABT3FTT1_9BACT</name>
<dbReference type="Pfam" id="PF00583">
    <property type="entry name" value="Acetyltransf_1"/>
    <property type="match status" value="1"/>
</dbReference>
<keyword evidence="5" id="KW-1185">Reference proteome</keyword>
<dbReference type="Proteomes" id="UP001207930">
    <property type="component" value="Unassembled WGS sequence"/>
</dbReference>
<feature type="domain" description="N-acetyltransferase" evidence="3">
    <location>
        <begin position="1"/>
        <end position="150"/>
    </location>
</feature>